<reference evidence="2 3" key="1">
    <citation type="submission" date="2018-02" db="EMBL/GenBank/DDBJ databases">
        <title>The genomes of Aspergillus section Nigri reveals drivers in fungal speciation.</title>
        <authorList>
            <consortium name="DOE Joint Genome Institute"/>
            <person name="Vesth T.C."/>
            <person name="Nybo J."/>
            <person name="Theobald S."/>
            <person name="Brandl J."/>
            <person name="Frisvad J.C."/>
            <person name="Nielsen K.F."/>
            <person name="Lyhne E.K."/>
            <person name="Kogle M.E."/>
            <person name="Kuo A."/>
            <person name="Riley R."/>
            <person name="Clum A."/>
            <person name="Nolan M."/>
            <person name="Lipzen A."/>
            <person name="Salamov A."/>
            <person name="Henrissat B."/>
            <person name="Wiebenga A."/>
            <person name="De vries R.P."/>
            <person name="Grigoriev I.V."/>
            <person name="Mortensen U.H."/>
            <person name="Andersen M.R."/>
            <person name="Baker S.E."/>
        </authorList>
    </citation>
    <scope>NUCLEOTIDE SEQUENCE [LARGE SCALE GENOMIC DNA]</scope>
    <source>
        <strain evidence="2 3">CBS 313.89</strain>
    </source>
</reference>
<dbReference type="AlphaFoldDB" id="A0A8G1RIG4"/>
<keyword evidence="1" id="KW-0472">Membrane</keyword>
<keyword evidence="1" id="KW-0812">Transmembrane</keyword>
<protein>
    <submittedName>
        <fullName evidence="2">Uncharacterized protein</fullName>
    </submittedName>
</protein>
<dbReference type="GeneID" id="63857404"/>
<dbReference type="EMBL" id="KZ824686">
    <property type="protein sequence ID" value="RAK72987.1"/>
    <property type="molecule type" value="Genomic_DNA"/>
</dbReference>
<dbReference type="RefSeq" id="XP_040796997.1">
    <property type="nucleotide sequence ID" value="XM_040940071.1"/>
</dbReference>
<accession>A0A8G1RIG4</accession>
<keyword evidence="3" id="KW-1185">Reference proteome</keyword>
<evidence type="ECO:0000313" key="3">
    <source>
        <dbReference type="Proteomes" id="UP000249789"/>
    </source>
</evidence>
<evidence type="ECO:0000313" key="2">
    <source>
        <dbReference type="EMBL" id="RAK72987.1"/>
    </source>
</evidence>
<proteinExistence type="predicted"/>
<name>A0A8G1RIG4_9EURO</name>
<sequence length="180" mass="20409">MLEISPGNSLRCIALRCVALRWASHLFHSPTRHLFWYLISLLSPITLAFWLLLFALLFQNLFLFWCCLIRSGSRSLSSCLPDGFPSLLLLLLSPPWSDLKYPPPPLLLVAVAFVLSSLENYFRSLLLQLFAPTALDSPSFRAAPGRCAVPIYIRHRVSMFMIPKVALSPPERQTNCHLDQ</sequence>
<feature type="transmembrane region" description="Helical" evidence="1">
    <location>
        <begin position="34"/>
        <end position="58"/>
    </location>
</feature>
<organism evidence="2 3">
    <name type="scientific">Aspergillus fijiensis CBS 313.89</name>
    <dbReference type="NCBI Taxonomy" id="1448319"/>
    <lineage>
        <taxon>Eukaryota</taxon>
        <taxon>Fungi</taxon>
        <taxon>Dikarya</taxon>
        <taxon>Ascomycota</taxon>
        <taxon>Pezizomycotina</taxon>
        <taxon>Eurotiomycetes</taxon>
        <taxon>Eurotiomycetidae</taxon>
        <taxon>Eurotiales</taxon>
        <taxon>Aspergillaceae</taxon>
        <taxon>Aspergillus</taxon>
    </lineage>
</organism>
<evidence type="ECO:0000256" key="1">
    <source>
        <dbReference type="SAM" id="Phobius"/>
    </source>
</evidence>
<keyword evidence="1" id="KW-1133">Transmembrane helix</keyword>
<gene>
    <name evidence="2" type="ORF">BO72DRAFT_254452</name>
</gene>
<dbReference type="VEuPathDB" id="FungiDB:BO72DRAFT_254452"/>
<dbReference type="Proteomes" id="UP000249789">
    <property type="component" value="Unassembled WGS sequence"/>
</dbReference>